<dbReference type="PANTHER" id="PTHR27005">
    <property type="entry name" value="WALL-ASSOCIATED RECEPTOR KINASE-LIKE 21"/>
    <property type="match status" value="1"/>
</dbReference>
<accession>A0A452XV93</accession>
<dbReference type="AlphaFoldDB" id="A0A452XV93"/>
<dbReference type="GO" id="GO:0005524">
    <property type="term" value="F:ATP binding"/>
    <property type="evidence" value="ECO:0007669"/>
    <property type="project" value="UniProtKB-UniRule"/>
</dbReference>
<keyword evidence="2 3" id="KW-0067">ATP-binding</keyword>
<dbReference type="EnsemblPlants" id="AET1Gv20182400.3">
    <property type="protein sequence ID" value="AET1Gv20182400.3"/>
    <property type="gene ID" value="AET1Gv20182400"/>
</dbReference>
<evidence type="ECO:0000256" key="2">
    <source>
        <dbReference type="ARBA" id="ARBA00022840"/>
    </source>
</evidence>
<dbReference type="PROSITE" id="PS00107">
    <property type="entry name" value="PROTEIN_KINASE_ATP"/>
    <property type="match status" value="1"/>
</dbReference>
<reference evidence="5" key="4">
    <citation type="submission" date="2019-03" db="UniProtKB">
        <authorList>
            <consortium name="EnsemblPlants"/>
        </authorList>
    </citation>
    <scope>IDENTIFICATION</scope>
</reference>
<dbReference type="PANTHER" id="PTHR27005:SF208">
    <property type="entry name" value="PROTEIN KINASE DOMAIN-CONTAINING PROTEIN"/>
    <property type="match status" value="1"/>
</dbReference>
<dbReference type="GO" id="GO:0007166">
    <property type="term" value="P:cell surface receptor signaling pathway"/>
    <property type="evidence" value="ECO:0007669"/>
    <property type="project" value="InterPro"/>
</dbReference>
<keyword evidence="4" id="KW-1133">Transmembrane helix</keyword>
<organism evidence="5 6">
    <name type="scientific">Aegilops tauschii subsp. strangulata</name>
    <name type="common">Goatgrass</name>
    <dbReference type="NCBI Taxonomy" id="200361"/>
    <lineage>
        <taxon>Eukaryota</taxon>
        <taxon>Viridiplantae</taxon>
        <taxon>Streptophyta</taxon>
        <taxon>Embryophyta</taxon>
        <taxon>Tracheophyta</taxon>
        <taxon>Spermatophyta</taxon>
        <taxon>Magnoliopsida</taxon>
        <taxon>Liliopsida</taxon>
        <taxon>Poales</taxon>
        <taxon>Poaceae</taxon>
        <taxon>BOP clade</taxon>
        <taxon>Pooideae</taxon>
        <taxon>Triticodae</taxon>
        <taxon>Triticeae</taxon>
        <taxon>Triticinae</taxon>
        <taxon>Aegilops</taxon>
    </lineage>
</organism>
<feature type="binding site" evidence="3">
    <location>
        <position position="100"/>
    </location>
    <ligand>
        <name>ATP</name>
        <dbReference type="ChEBI" id="CHEBI:30616"/>
    </ligand>
</feature>
<evidence type="ECO:0000313" key="6">
    <source>
        <dbReference type="Proteomes" id="UP000015105"/>
    </source>
</evidence>
<dbReference type="Gramene" id="AET1Gv20182400.3">
    <property type="protein sequence ID" value="AET1Gv20182400.3"/>
    <property type="gene ID" value="AET1Gv20182400"/>
</dbReference>
<evidence type="ECO:0000256" key="3">
    <source>
        <dbReference type="PROSITE-ProRule" id="PRU10141"/>
    </source>
</evidence>
<evidence type="ECO:0000256" key="1">
    <source>
        <dbReference type="ARBA" id="ARBA00022741"/>
    </source>
</evidence>
<feature type="transmembrane region" description="Helical" evidence="4">
    <location>
        <begin position="6"/>
        <end position="23"/>
    </location>
</feature>
<reference evidence="6" key="1">
    <citation type="journal article" date="2014" name="Science">
        <title>Ancient hybridizations among the ancestral genomes of bread wheat.</title>
        <authorList>
            <consortium name="International Wheat Genome Sequencing Consortium,"/>
            <person name="Marcussen T."/>
            <person name="Sandve S.R."/>
            <person name="Heier L."/>
            <person name="Spannagl M."/>
            <person name="Pfeifer M."/>
            <person name="Jakobsen K.S."/>
            <person name="Wulff B.B."/>
            <person name="Steuernagel B."/>
            <person name="Mayer K.F."/>
            <person name="Olsen O.A."/>
        </authorList>
    </citation>
    <scope>NUCLEOTIDE SEQUENCE [LARGE SCALE GENOMIC DNA]</scope>
    <source>
        <strain evidence="6">cv. AL8/78</strain>
    </source>
</reference>
<dbReference type="Gramene" id="AET1Gv20182400.5">
    <property type="protein sequence ID" value="AET1Gv20182400.5"/>
    <property type="gene ID" value="AET1Gv20182400"/>
</dbReference>
<dbReference type="EnsemblPlants" id="AET1Gv20182400.4">
    <property type="protein sequence ID" value="AET1Gv20182400.4"/>
    <property type="gene ID" value="AET1Gv20182400"/>
</dbReference>
<keyword evidence="1 3" id="KW-0547">Nucleotide-binding</keyword>
<dbReference type="InterPro" id="IPR011009">
    <property type="entry name" value="Kinase-like_dom_sf"/>
</dbReference>
<evidence type="ECO:0000256" key="4">
    <source>
        <dbReference type="SAM" id="Phobius"/>
    </source>
</evidence>
<dbReference type="InterPro" id="IPR045274">
    <property type="entry name" value="WAK-like"/>
</dbReference>
<evidence type="ECO:0000313" key="5">
    <source>
        <dbReference type="EnsemblPlants" id="AET1Gv20182400.3"/>
    </source>
</evidence>
<keyword evidence="4" id="KW-0812">Transmembrane</keyword>
<dbReference type="SUPFAM" id="SSF56112">
    <property type="entry name" value="Protein kinase-like (PK-like)"/>
    <property type="match status" value="1"/>
</dbReference>
<proteinExistence type="predicted"/>
<dbReference type="Proteomes" id="UP000015105">
    <property type="component" value="Chromosome 1D"/>
</dbReference>
<dbReference type="GO" id="GO:0005886">
    <property type="term" value="C:plasma membrane"/>
    <property type="evidence" value="ECO:0007669"/>
    <property type="project" value="TreeGrafter"/>
</dbReference>
<dbReference type="Gene3D" id="3.30.200.20">
    <property type="entry name" value="Phosphorylase Kinase, domain 1"/>
    <property type="match status" value="1"/>
</dbReference>
<protein>
    <recommendedName>
        <fullName evidence="7">Protein kinase domain-containing protein</fullName>
    </recommendedName>
</protein>
<reference evidence="5" key="3">
    <citation type="journal article" date="2017" name="Nature">
        <title>Genome sequence of the progenitor of the wheat D genome Aegilops tauschii.</title>
        <authorList>
            <person name="Luo M.C."/>
            <person name="Gu Y.Q."/>
            <person name="Puiu D."/>
            <person name="Wang H."/>
            <person name="Twardziok S.O."/>
            <person name="Deal K.R."/>
            <person name="Huo N."/>
            <person name="Zhu T."/>
            <person name="Wang L."/>
            <person name="Wang Y."/>
            <person name="McGuire P.E."/>
            <person name="Liu S."/>
            <person name="Long H."/>
            <person name="Ramasamy R.K."/>
            <person name="Rodriguez J.C."/>
            <person name="Van S.L."/>
            <person name="Yuan L."/>
            <person name="Wang Z."/>
            <person name="Xia Z."/>
            <person name="Xiao L."/>
            <person name="Anderson O.D."/>
            <person name="Ouyang S."/>
            <person name="Liang Y."/>
            <person name="Zimin A.V."/>
            <person name="Pertea G."/>
            <person name="Qi P."/>
            <person name="Bennetzen J.L."/>
            <person name="Dai X."/>
            <person name="Dawson M.W."/>
            <person name="Muller H.G."/>
            <person name="Kugler K."/>
            <person name="Rivarola-Duarte L."/>
            <person name="Spannagl M."/>
            <person name="Mayer K.F.X."/>
            <person name="Lu F.H."/>
            <person name="Bevan M.W."/>
            <person name="Leroy P."/>
            <person name="Li P."/>
            <person name="You F.M."/>
            <person name="Sun Q."/>
            <person name="Liu Z."/>
            <person name="Lyons E."/>
            <person name="Wicker T."/>
            <person name="Salzberg S.L."/>
            <person name="Devos K.M."/>
            <person name="Dvorak J."/>
        </authorList>
    </citation>
    <scope>NUCLEOTIDE SEQUENCE [LARGE SCALE GENOMIC DNA]</scope>
    <source>
        <strain evidence="5">cv. AL8/78</strain>
    </source>
</reference>
<evidence type="ECO:0008006" key="7">
    <source>
        <dbReference type="Google" id="ProtNLM"/>
    </source>
</evidence>
<reference evidence="6" key="2">
    <citation type="journal article" date="2017" name="Nat. Plants">
        <title>The Aegilops tauschii genome reveals multiple impacts of transposons.</title>
        <authorList>
            <person name="Zhao G."/>
            <person name="Zou C."/>
            <person name="Li K."/>
            <person name="Wang K."/>
            <person name="Li T."/>
            <person name="Gao L."/>
            <person name="Zhang X."/>
            <person name="Wang H."/>
            <person name="Yang Z."/>
            <person name="Liu X."/>
            <person name="Jiang W."/>
            <person name="Mao L."/>
            <person name="Kong X."/>
            <person name="Jiao Y."/>
            <person name="Jia J."/>
        </authorList>
    </citation>
    <scope>NUCLEOTIDE SEQUENCE [LARGE SCALE GENOMIC DNA]</scope>
    <source>
        <strain evidence="6">cv. AL8/78</strain>
    </source>
</reference>
<dbReference type="InterPro" id="IPR017441">
    <property type="entry name" value="Protein_kinase_ATP_BS"/>
</dbReference>
<reference evidence="5" key="5">
    <citation type="journal article" date="2021" name="G3 (Bethesda)">
        <title>Aegilops tauschii genome assembly Aet v5.0 features greater sequence contiguity and improved annotation.</title>
        <authorList>
            <person name="Wang L."/>
            <person name="Zhu T."/>
            <person name="Rodriguez J.C."/>
            <person name="Deal K.R."/>
            <person name="Dubcovsky J."/>
            <person name="McGuire P.E."/>
            <person name="Lux T."/>
            <person name="Spannagl M."/>
            <person name="Mayer K.F.X."/>
            <person name="Baldrich P."/>
            <person name="Meyers B.C."/>
            <person name="Huo N."/>
            <person name="Gu Y.Q."/>
            <person name="Zhou H."/>
            <person name="Devos K.M."/>
            <person name="Bennetzen J.L."/>
            <person name="Unver T."/>
            <person name="Budak H."/>
            <person name="Gulick P.J."/>
            <person name="Galiba G."/>
            <person name="Kalapos B."/>
            <person name="Nelson D.R."/>
            <person name="Li P."/>
            <person name="You F.M."/>
            <person name="Luo M.C."/>
            <person name="Dvorak J."/>
        </authorList>
    </citation>
    <scope>NUCLEOTIDE SEQUENCE [LARGE SCALE GENOMIC DNA]</scope>
    <source>
        <strain evidence="5">cv. AL8/78</strain>
    </source>
</reference>
<name>A0A452XV93_AEGTS</name>
<keyword evidence="6" id="KW-1185">Reference proteome</keyword>
<keyword evidence="4" id="KW-0472">Membrane</keyword>
<dbReference type="EnsemblPlants" id="AET1Gv20182400.5">
    <property type="protein sequence ID" value="AET1Gv20182400.5"/>
    <property type="gene ID" value="AET1Gv20182400"/>
</dbReference>
<dbReference type="GO" id="GO:0004674">
    <property type="term" value="F:protein serine/threonine kinase activity"/>
    <property type="evidence" value="ECO:0007669"/>
    <property type="project" value="TreeGrafter"/>
</dbReference>
<dbReference type="Gramene" id="AET1Gv20182400.4">
    <property type="protein sequence ID" value="AET1Gv20182400.4"/>
    <property type="gene ID" value="AET1Gv20182400"/>
</dbReference>
<sequence length="127" mass="14698">MGVAIGAVVILSFFIALFISKKIKHRRAQMLKRHFFLKNRGQLLQQLVSQRADIAERMVITLEEIEKATNNFDKTRELGGGGHGMVYKGILSDLHVVAMKKPKKWFRRRLMSSLMRLPSYHRSTIEM</sequence>